<gene>
    <name evidence="1" type="ORF">BDR25DRAFT_305684</name>
</gene>
<dbReference type="Proteomes" id="UP000799755">
    <property type="component" value="Unassembled WGS sequence"/>
</dbReference>
<name>A0ACB6QK13_9PLEO</name>
<keyword evidence="2" id="KW-1185">Reference proteome</keyword>
<evidence type="ECO:0000313" key="2">
    <source>
        <dbReference type="Proteomes" id="UP000799755"/>
    </source>
</evidence>
<dbReference type="EMBL" id="MU003521">
    <property type="protein sequence ID" value="KAF2467266.1"/>
    <property type="molecule type" value="Genomic_DNA"/>
</dbReference>
<sequence>MAASSSTLPEGIFSLLDTDLYKLTMQCCVLKFFPDVLVTYSFTNRTPDKKLSRAAFKWLQAQVDKLENISLSADELQFLQTTCTYLNDSYLRFLSAFRFQPSKQLKLVFNPIENSGQDSDRGDFAIHTEGLWVDTILYEIPLLALVSEAYFKFCDTDWSHAGQLDKAYQKGLKLLEEGCIFSEFGTRRRRDYHTQDLVLQGLRRAQDEAARNGWMGQLTGTSNVHFAMNHGILPIGTVAHEWFMGVAAITDNYENSSEVALQYWTTTFGEGVLGIALTDTFGTPAFLQAFKKPISALATAVPSPMATLPSTDGTTLPDVHSVASTKPLTQAPVDGQSPAQTPRKTYAQVFTGVRQDSGDPLDFVKMMREFYDQEGIKEKKTIVFSDSLNIELCLKYKAAAEAQGFQPSFGVGTFLTNDFDQESTGKKSIPLNIVIKIASASGRHAVKISDNIGKNTGDKATVEEVKHRLGYTEKSWAGGDESTRWGSTNQPAASSAAVKS</sequence>
<comment type="caution">
    <text evidence="1">The sequence shown here is derived from an EMBL/GenBank/DDBJ whole genome shotgun (WGS) entry which is preliminary data.</text>
</comment>
<organism evidence="1 2">
    <name type="scientific">Lindgomyces ingoldianus</name>
    <dbReference type="NCBI Taxonomy" id="673940"/>
    <lineage>
        <taxon>Eukaryota</taxon>
        <taxon>Fungi</taxon>
        <taxon>Dikarya</taxon>
        <taxon>Ascomycota</taxon>
        <taxon>Pezizomycotina</taxon>
        <taxon>Dothideomycetes</taxon>
        <taxon>Pleosporomycetidae</taxon>
        <taxon>Pleosporales</taxon>
        <taxon>Lindgomycetaceae</taxon>
        <taxon>Lindgomyces</taxon>
    </lineage>
</organism>
<proteinExistence type="predicted"/>
<protein>
    <submittedName>
        <fullName evidence="1">Nicotinate phosphoribosyltransferas-like protein</fullName>
    </submittedName>
</protein>
<accession>A0ACB6QK13</accession>
<reference evidence="1" key="1">
    <citation type="journal article" date="2020" name="Stud. Mycol.">
        <title>101 Dothideomycetes genomes: a test case for predicting lifestyles and emergence of pathogens.</title>
        <authorList>
            <person name="Haridas S."/>
            <person name="Albert R."/>
            <person name="Binder M."/>
            <person name="Bloem J."/>
            <person name="Labutti K."/>
            <person name="Salamov A."/>
            <person name="Andreopoulos B."/>
            <person name="Baker S."/>
            <person name="Barry K."/>
            <person name="Bills G."/>
            <person name="Bluhm B."/>
            <person name="Cannon C."/>
            <person name="Castanera R."/>
            <person name="Culley D."/>
            <person name="Daum C."/>
            <person name="Ezra D."/>
            <person name="Gonzalez J."/>
            <person name="Henrissat B."/>
            <person name="Kuo A."/>
            <person name="Liang C."/>
            <person name="Lipzen A."/>
            <person name="Lutzoni F."/>
            <person name="Magnuson J."/>
            <person name="Mondo S."/>
            <person name="Nolan M."/>
            <person name="Ohm R."/>
            <person name="Pangilinan J."/>
            <person name="Park H.-J."/>
            <person name="Ramirez L."/>
            <person name="Alfaro M."/>
            <person name="Sun H."/>
            <person name="Tritt A."/>
            <person name="Yoshinaga Y."/>
            <person name="Zwiers L.-H."/>
            <person name="Turgeon B."/>
            <person name="Goodwin S."/>
            <person name="Spatafora J."/>
            <person name="Crous P."/>
            <person name="Grigoriev I."/>
        </authorList>
    </citation>
    <scope>NUCLEOTIDE SEQUENCE</scope>
    <source>
        <strain evidence="1">ATCC 200398</strain>
    </source>
</reference>
<evidence type="ECO:0000313" key="1">
    <source>
        <dbReference type="EMBL" id="KAF2467266.1"/>
    </source>
</evidence>